<dbReference type="InterPro" id="IPR002218">
    <property type="entry name" value="MnmG-rel"/>
</dbReference>
<reference evidence="9" key="1">
    <citation type="submission" date="2018-06" db="EMBL/GenBank/DDBJ databases">
        <authorList>
            <person name="Zhirakovskaya E."/>
        </authorList>
    </citation>
    <scope>NUCLEOTIDE SEQUENCE</scope>
</reference>
<evidence type="ECO:0000256" key="6">
    <source>
        <dbReference type="ARBA" id="ARBA00022827"/>
    </source>
</evidence>
<dbReference type="HAMAP" id="MF_01037">
    <property type="entry name" value="TrmFO"/>
    <property type="match status" value="1"/>
</dbReference>
<accession>A0A3B0SWU9</accession>
<dbReference type="InterPro" id="IPR040131">
    <property type="entry name" value="MnmG_N"/>
</dbReference>
<evidence type="ECO:0000256" key="3">
    <source>
        <dbReference type="ARBA" id="ARBA00022603"/>
    </source>
</evidence>
<sequence>MSKKISSPVHVIGGGLAGSEAAWQIAGAGVPVVLHEMRPVRGTDAHQTDALAELVCSNSFRSDDAGANAVGLLHEEMRRCGSLIMATADAHKVPAGSALAVDRVGFADAVTAKLHAHQRIEIERGEVAGLPPECWDSVIVATGPLTSPALGEAIAGLTGAQALAFFDAIAPIVHRDSIDMDICWFQSRYDKAGPGGTGADYLNCPMSQEQYTAFIDALLAGEKTEFKEWEGTPYFDGCLPIEVMAERGRETPRHGPMKPVGLTNPHAPGIKPYAIVQLRQDNALGTLFNMVGFQTKLKYGEQTRIFRLIPGLEGAEFARLGGIHRNTYLESPRVLDADLRLRAEPRLRFAGQMTGVEGYVESAAIGLLAGRMAASERLGQLTPPPPPTTALGALLGHITGGHLIAGDDTAPAPRSFQPMNINFGLFPPVDNWRQPGRMRKHERKSARRKAITARALQDLDAWLAR</sequence>
<protein>
    <submittedName>
        <fullName evidence="9">Methylenetetrahydrofolate--tRNA-(Uracil-5-)-methyltransferase TrmFO</fullName>
        <ecNumber evidence="9">2.1.1.74</ecNumber>
    </submittedName>
</protein>
<dbReference type="GO" id="GO:0047151">
    <property type="term" value="F:tRNA (uracil(54)-C5)-methyltransferase activity, 5,10-methylenetetrahydrofolate-dependent"/>
    <property type="evidence" value="ECO:0007669"/>
    <property type="project" value="UniProtKB-EC"/>
</dbReference>
<dbReference type="GO" id="GO:0030488">
    <property type="term" value="P:tRNA methylation"/>
    <property type="evidence" value="ECO:0007669"/>
    <property type="project" value="TreeGrafter"/>
</dbReference>
<keyword evidence="2" id="KW-0963">Cytoplasm</keyword>
<dbReference type="NCBIfam" id="TIGR00137">
    <property type="entry name" value="gid_trmFO"/>
    <property type="match status" value="1"/>
</dbReference>
<feature type="domain" description="MnmG N-terminal" evidence="8">
    <location>
        <begin position="9"/>
        <end position="378"/>
    </location>
</feature>
<dbReference type="InterPro" id="IPR004417">
    <property type="entry name" value="TrmFO"/>
</dbReference>
<keyword evidence="5 9" id="KW-0808">Transferase</keyword>
<dbReference type="PANTHER" id="PTHR11806">
    <property type="entry name" value="GLUCOSE INHIBITED DIVISION PROTEIN A"/>
    <property type="match status" value="1"/>
</dbReference>
<gene>
    <name evidence="9" type="ORF">MNBD_ALPHA09-163</name>
</gene>
<comment type="cofactor">
    <cofactor evidence="1">
        <name>FAD</name>
        <dbReference type="ChEBI" id="CHEBI:57692"/>
    </cofactor>
</comment>
<keyword evidence="6" id="KW-0274">FAD</keyword>
<evidence type="ECO:0000256" key="1">
    <source>
        <dbReference type="ARBA" id="ARBA00001974"/>
    </source>
</evidence>
<dbReference type="NCBIfam" id="NF003739">
    <property type="entry name" value="PRK05335.1"/>
    <property type="match status" value="1"/>
</dbReference>
<dbReference type="InterPro" id="IPR036188">
    <property type="entry name" value="FAD/NAD-bd_sf"/>
</dbReference>
<keyword evidence="7" id="KW-0521">NADP</keyword>
<name>A0A3B0SWU9_9ZZZZ</name>
<organism evidence="9">
    <name type="scientific">hydrothermal vent metagenome</name>
    <dbReference type="NCBI Taxonomy" id="652676"/>
    <lineage>
        <taxon>unclassified sequences</taxon>
        <taxon>metagenomes</taxon>
        <taxon>ecological metagenomes</taxon>
    </lineage>
</organism>
<dbReference type="EC" id="2.1.1.74" evidence="9"/>
<proteinExistence type="inferred from homology"/>
<evidence type="ECO:0000256" key="4">
    <source>
        <dbReference type="ARBA" id="ARBA00022630"/>
    </source>
</evidence>
<dbReference type="AlphaFoldDB" id="A0A3B0SWU9"/>
<evidence type="ECO:0000259" key="8">
    <source>
        <dbReference type="Pfam" id="PF01134"/>
    </source>
</evidence>
<dbReference type="PROSITE" id="PS01281">
    <property type="entry name" value="GIDA_2"/>
    <property type="match status" value="1"/>
</dbReference>
<evidence type="ECO:0000256" key="2">
    <source>
        <dbReference type="ARBA" id="ARBA00022490"/>
    </source>
</evidence>
<evidence type="ECO:0000256" key="5">
    <source>
        <dbReference type="ARBA" id="ARBA00022679"/>
    </source>
</evidence>
<keyword evidence="3 9" id="KW-0489">Methyltransferase</keyword>
<keyword evidence="4" id="KW-0285">Flavoprotein</keyword>
<dbReference type="GO" id="GO:0005829">
    <property type="term" value="C:cytosol"/>
    <property type="evidence" value="ECO:0007669"/>
    <property type="project" value="TreeGrafter"/>
</dbReference>
<dbReference type="GO" id="GO:0050660">
    <property type="term" value="F:flavin adenine dinucleotide binding"/>
    <property type="evidence" value="ECO:0007669"/>
    <property type="project" value="InterPro"/>
</dbReference>
<evidence type="ECO:0000256" key="7">
    <source>
        <dbReference type="ARBA" id="ARBA00022857"/>
    </source>
</evidence>
<dbReference type="InterPro" id="IPR020595">
    <property type="entry name" value="MnmG-rel_CS"/>
</dbReference>
<evidence type="ECO:0000313" key="9">
    <source>
        <dbReference type="EMBL" id="VAW10455.1"/>
    </source>
</evidence>
<dbReference type="EMBL" id="UOEM01000014">
    <property type="protein sequence ID" value="VAW10455.1"/>
    <property type="molecule type" value="Genomic_DNA"/>
</dbReference>
<dbReference type="Gene3D" id="3.50.50.60">
    <property type="entry name" value="FAD/NAD(P)-binding domain"/>
    <property type="match status" value="2"/>
</dbReference>
<dbReference type="GO" id="GO:0002098">
    <property type="term" value="P:tRNA wobble uridine modification"/>
    <property type="evidence" value="ECO:0007669"/>
    <property type="project" value="TreeGrafter"/>
</dbReference>
<dbReference type="PANTHER" id="PTHR11806:SF2">
    <property type="entry name" value="METHYLENETETRAHYDROFOLATE--TRNA-(URACIL-5-)-METHYLTRANSFERASE TRMFO"/>
    <property type="match status" value="1"/>
</dbReference>
<dbReference type="Pfam" id="PF01134">
    <property type="entry name" value="GIDA"/>
    <property type="match status" value="1"/>
</dbReference>
<dbReference type="SUPFAM" id="SSF51905">
    <property type="entry name" value="FAD/NAD(P)-binding domain"/>
    <property type="match status" value="1"/>
</dbReference>